<name>A0A9P1KBV9_9CYAN</name>
<dbReference type="GO" id="GO:0015979">
    <property type="term" value="P:photosynthesis"/>
    <property type="evidence" value="ECO:0007669"/>
    <property type="project" value="InterPro"/>
</dbReference>
<keyword evidence="5" id="KW-1185">Reference proteome</keyword>
<evidence type="ECO:0000256" key="3">
    <source>
        <dbReference type="ARBA" id="ARBA00023307"/>
    </source>
</evidence>
<evidence type="ECO:0000313" key="5">
    <source>
        <dbReference type="Proteomes" id="UP000032946"/>
    </source>
</evidence>
<dbReference type="InterPro" id="IPR009050">
    <property type="entry name" value="Globin-like_sf"/>
</dbReference>
<reference evidence="4 5" key="1">
    <citation type="submission" date="2014-02" db="EMBL/GenBank/DDBJ databases">
        <authorList>
            <person name="Genoscope - CEA"/>
        </authorList>
    </citation>
    <scope>NUCLEOTIDE SEQUENCE [LARGE SCALE GENOMIC DNA]</scope>
    <source>
        <strain evidence="4 5">PCC 8005</strain>
    </source>
</reference>
<dbReference type="EMBL" id="FO818640">
    <property type="protein sequence ID" value="CDM93559.1"/>
    <property type="molecule type" value="Genomic_DNA"/>
</dbReference>
<dbReference type="AlphaFoldDB" id="A0A9P1KBV9"/>
<keyword evidence="2" id="KW-0157">Chromophore</keyword>
<dbReference type="SUPFAM" id="SSF46458">
    <property type="entry name" value="Globin-like"/>
    <property type="match status" value="1"/>
</dbReference>
<gene>
    <name evidence="4" type="ORF">ARTHRO_11232</name>
</gene>
<dbReference type="Gene3D" id="1.10.490.20">
    <property type="entry name" value="Phycocyanins"/>
    <property type="match status" value="1"/>
</dbReference>
<evidence type="ECO:0000313" key="4">
    <source>
        <dbReference type="EMBL" id="CDM93559.1"/>
    </source>
</evidence>
<accession>A0A9P1KBV9</accession>
<keyword evidence="3" id="KW-0089">Bile pigment</keyword>
<evidence type="ECO:0000256" key="2">
    <source>
        <dbReference type="ARBA" id="ARBA00022991"/>
    </source>
</evidence>
<proteinExistence type="inferred from homology"/>
<dbReference type="Proteomes" id="UP000032946">
    <property type="component" value="Chromosome"/>
</dbReference>
<dbReference type="GO" id="GO:0030089">
    <property type="term" value="C:phycobilisome"/>
    <property type="evidence" value="ECO:0007669"/>
    <property type="project" value="InterPro"/>
</dbReference>
<sequence>MSSDVNSLLTQAENRYLKPEELQEFKRHTSTLAQRLKIYEFLRDREATIFEPIAEKLQTAFSDAQQPIVEKSLQHWILIMRHCAMAMLLDDTEYLKNNVLDWLRGFVKTRQSQAIETKIYELLQGKLEEMLSPKAMIYLEDYLNLAKETLLNHSD</sequence>
<dbReference type="Pfam" id="PF00502">
    <property type="entry name" value="Phycobilisome"/>
    <property type="match status" value="1"/>
</dbReference>
<evidence type="ECO:0000256" key="1">
    <source>
        <dbReference type="ARBA" id="ARBA00008182"/>
    </source>
</evidence>
<dbReference type="InterPro" id="IPR012128">
    <property type="entry name" value="Phycobilisome_asu/bsu"/>
</dbReference>
<dbReference type="InterPro" id="IPR038719">
    <property type="entry name" value="Phycobilisome_asu/bsu_sf"/>
</dbReference>
<protein>
    <submittedName>
        <fullName evidence="4">Phycobilisome protein</fullName>
    </submittedName>
</protein>
<comment type="similarity">
    <text evidence="1">Belongs to the phycobiliprotein family.</text>
</comment>
<dbReference type="RefSeq" id="WP_006669883.1">
    <property type="nucleotide sequence ID" value="NZ_FO818640.1"/>
</dbReference>
<organism evidence="4 5">
    <name type="scientific">Limnospira indica PCC 8005</name>
    <dbReference type="NCBI Taxonomy" id="376219"/>
    <lineage>
        <taxon>Bacteria</taxon>
        <taxon>Bacillati</taxon>
        <taxon>Cyanobacteriota</taxon>
        <taxon>Cyanophyceae</taxon>
        <taxon>Oscillatoriophycideae</taxon>
        <taxon>Oscillatoriales</taxon>
        <taxon>Sirenicapillariaceae</taxon>
        <taxon>Limnospira</taxon>
    </lineage>
</organism>